<dbReference type="SUPFAM" id="SSF46785">
    <property type="entry name" value="Winged helix' DNA-binding domain"/>
    <property type="match status" value="1"/>
</dbReference>
<dbReference type="Pfam" id="PF12802">
    <property type="entry name" value="MarR_2"/>
    <property type="match status" value="1"/>
</dbReference>
<organism evidence="2">
    <name type="scientific">uncultured Pseudonocardia sp</name>
    <dbReference type="NCBI Taxonomy" id="211455"/>
    <lineage>
        <taxon>Bacteria</taxon>
        <taxon>Bacillati</taxon>
        <taxon>Actinomycetota</taxon>
        <taxon>Actinomycetes</taxon>
        <taxon>Pseudonocardiales</taxon>
        <taxon>Pseudonocardiaceae</taxon>
        <taxon>Pseudonocardia</taxon>
        <taxon>environmental samples</taxon>
    </lineage>
</organism>
<dbReference type="InterPro" id="IPR000835">
    <property type="entry name" value="HTH_MarR-typ"/>
</dbReference>
<dbReference type="Gene3D" id="1.10.10.10">
    <property type="entry name" value="Winged helix-like DNA-binding domain superfamily/Winged helix DNA-binding domain"/>
    <property type="match status" value="1"/>
</dbReference>
<sequence>MDVVSTVESPAGYPQHVDGDRDELVRLLQEYAGEAERLSQVFAERHDMHITDLYALLAVMQAEGAGEPLTPGRLGEHLGLSSGATTAVIDRLERADHVSRSRDAHDRRRVTLHYGATAARVGREFFGPLGTKMDAFLAGYSDAERAAVRRFLTDVNAMMRRHRADVREAPVSGIGAAPAE</sequence>
<dbReference type="PANTHER" id="PTHR33164">
    <property type="entry name" value="TRANSCRIPTIONAL REGULATOR, MARR FAMILY"/>
    <property type="match status" value="1"/>
</dbReference>
<accession>A0A6J4PWY7</accession>
<dbReference type="InterPro" id="IPR039422">
    <property type="entry name" value="MarR/SlyA-like"/>
</dbReference>
<gene>
    <name evidence="2" type="ORF">AVDCRST_MAG66-2964</name>
</gene>
<dbReference type="AlphaFoldDB" id="A0A6J4PWY7"/>
<dbReference type="InterPro" id="IPR036388">
    <property type="entry name" value="WH-like_DNA-bd_sf"/>
</dbReference>
<dbReference type="InterPro" id="IPR036390">
    <property type="entry name" value="WH_DNA-bd_sf"/>
</dbReference>
<dbReference type="PANTHER" id="PTHR33164:SF106">
    <property type="entry name" value="TRANSCRIPTIONAL REGULATORY PROTEIN"/>
    <property type="match status" value="1"/>
</dbReference>
<proteinExistence type="predicted"/>
<feature type="domain" description="HTH marR-type" evidence="1">
    <location>
        <begin position="21"/>
        <end position="157"/>
    </location>
</feature>
<evidence type="ECO:0000259" key="1">
    <source>
        <dbReference type="PROSITE" id="PS50995"/>
    </source>
</evidence>
<dbReference type="PROSITE" id="PS50995">
    <property type="entry name" value="HTH_MARR_2"/>
    <property type="match status" value="1"/>
</dbReference>
<reference evidence="2" key="1">
    <citation type="submission" date="2020-02" db="EMBL/GenBank/DDBJ databases">
        <authorList>
            <person name="Meier V. D."/>
        </authorList>
    </citation>
    <scope>NUCLEOTIDE SEQUENCE</scope>
    <source>
        <strain evidence="2">AVDCRST_MAG66</strain>
    </source>
</reference>
<protein>
    <recommendedName>
        <fullName evidence="1">HTH marR-type domain-containing protein</fullName>
    </recommendedName>
</protein>
<dbReference type="GO" id="GO:0003700">
    <property type="term" value="F:DNA-binding transcription factor activity"/>
    <property type="evidence" value="ECO:0007669"/>
    <property type="project" value="InterPro"/>
</dbReference>
<evidence type="ECO:0000313" key="2">
    <source>
        <dbReference type="EMBL" id="CAA9425969.1"/>
    </source>
</evidence>
<dbReference type="SMART" id="SM00347">
    <property type="entry name" value="HTH_MARR"/>
    <property type="match status" value="1"/>
</dbReference>
<dbReference type="EMBL" id="CADCUS010000433">
    <property type="protein sequence ID" value="CAA9425969.1"/>
    <property type="molecule type" value="Genomic_DNA"/>
</dbReference>
<name>A0A6J4PWY7_9PSEU</name>
<dbReference type="GO" id="GO:0006950">
    <property type="term" value="P:response to stress"/>
    <property type="evidence" value="ECO:0007669"/>
    <property type="project" value="TreeGrafter"/>
</dbReference>